<dbReference type="STRING" id="573570.F7310_07230"/>
<evidence type="ECO:0000313" key="1">
    <source>
        <dbReference type="EMBL" id="API87162.1"/>
    </source>
</evidence>
<accession>A0A1L4BTI5</accession>
<reference evidence="1 2" key="1">
    <citation type="journal article" date="2016" name="Appl. Environ. Microbiol.">
        <title>Whole genome relationships among Francisella bacteria of diverse origin define new species and provide specific regions for detection.</title>
        <authorList>
            <person name="Challacombe J.F."/>
            <person name="Petersen J.M."/>
            <person name="Gallegos-Graves V."/>
            <person name="Hodge D."/>
            <person name="Pillai S."/>
            <person name="Kuske C.R."/>
        </authorList>
    </citation>
    <scope>NUCLEOTIDE SEQUENCE [LARGE SCALE GENOMIC DNA]</scope>
    <source>
        <strain evidence="2">TX07-7310</strain>
    </source>
</reference>
<organism evidence="1 2">
    <name type="scientific">Francisella uliginis</name>
    <dbReference type="NCBI Taxonomy" id="573570"/>
    <lineage>
        <taxon>Bacteria</taxon>
        <taxon>Pseudomonadati</taxon>
        <taxon>Pseudomonadota</taxon>
        <taxon>Gammaproteobacteria</taxon>
        <taxon>Thiotrichales</taxon>
        <taxon>Francisellaceae</taxon>
        <taxon>Francisella</taxon>
    </lineage>
</organism>
<dbReference type="KEGG" id="frx:F7310_07230"/>
<dbReference type="OrthoDB" id="5619335at2"/>
<protein>
    <submittedName>
        <fullName evidence="1">Uncharacterized protein</fullName>
    </submittedName>
</protein>
<gene>
    <name evidence="1" type="ORF">F7310_07230</name>
</gene>
<sequence>MNNKENELGSNDATILKRIFQKIGDDIKDEFDERIVQYSNSLLFKYYSNLYYFLPKSCLLEIKDKGHNGYYIRPQEYFFIEDKRTNKTLTYTTKSESIIVPIKEIKTVKNSDTSINISLNFENNFEYDYLTIWLNPKLCDEDPFFAAYIFKQIIESNNSARVKFSNYTYTTKDIEVEPVNLQLKPTENLVLNLHSPSLLYGVNIKIKDLFKYRSSNLEKLDFFFEIKTDNYDEESLSSLFRVNLVPIFNSFNDYSHATFAMLNLSNSKLKHYEKDDAQAIEVISIYENNKPCQFNGFFFKGQNEYYFNRNSQSLNYNVVFPKLNNKISETKIHTYSTWTQVTDISDLIEINSNVITSISCNISPTIINKSINNYNRNTDAMLFNIVDMIISKNIYSKTTFLAIIKLLKVDNDDISLLSSLLKNIELNEFTNELVVTTSDKYNEKYKYFLEFFLEIICKFINQNTFSFIRKIILNSR</sequence>
<dbReference type="AlphaFoldDB" id="A0A1L4BTI5"/>
<dbReference type="RefSeq" id="WP_072712858.1">
    <property type="nucleotide sequence ID" value="NZ_CP016796.1"/>
</dbReference>
<keyword evidence="2" id="KW-1185">Reference proteome</keyword>
<dbReference type="EMBL" id="CP016796">
    <property type="protein sequence ID" value="API87162.1"/>
    <property type="molecule type" value="Genomic_DNA"/>
</dbReference>
<name>A0A1L4BTI5_9GAMM</name>
<evidence type="ECO:0000313" key="2">
    <source>
        <dbReference type="Proteomes" id="UP000184222"/>
    </source>
</evidence>
<dbReference type="Proteomes" id="UP000184222">
    <property type="component" value="Chromosome"/>
</dbReference>
<proteinExistence type="predicted"/>
<dbReference type="NCBIfam" id="NF041246">
    <property type="entry name" value="T6SS_IglH_TssF"/>
    <property type="match status" value="1"/>
</dbReference>